<comment type="caution">
    <text evidence="1">The sequence shown here is derived from an EMBL/GenBank/DDBJ whole genome shotgun (WGS) entry which is preliminary data.</text>
</comment>
<reference evidence="1 2" key="1">
    <citation type="submission" date="2018-06" db="EMBL/GenBank/DDBJ databases">
        <title>Flavobacterium tibetense sp. nov., isolated from a wetland YonghuCo on Tibetan Plateau.</title>
        <authorList>
            <person name="Xing P."/>
            <person name="Phurbu D."/>
            <person name="Lu H."/>
        </authorList>
    </citation>
    <scope>NUCLEOTIDE SEQUENCE [LARGE SCALE GENOMIC DNA]</scope>
    <source>
        <strain evidence="1 2">YH5</strain>
    </source>
</reference>
<keyword evidence="2" id="KW-1185">Reference proteome</keyword>
<dbReference type="PROSITE" id="PS51257">
    <property type="entry name" value="PROKAR_LIPOPROTEIN"/>
    <property type="match status" value="1"/>
</dbReference>
<dbReference type="InterPro" id="IPR025348">
    <property type="entry name" value="DUF4252"/>
</dbReference>
<sequence length="174" mass="19746">MRNIILLLTFVFVSCSNEPTLQKYFVENSESTEFFAIDIAPSILKTDALTLTSEETAALDAFKKMNILAFKKDSINDDKYNSEITKVNTILKDEQYESLIKYGSNTNGAAIYFAGETDKIDEFVLVANQKETGFAIVRILGDDMDVNHVMTLFQLLQKSNVDMEQLKPLQQFMK</sequence>
<dbReference type="OrthoDB" id="1143555at2"/>
<dbReference type="AlphaFoldDB" id="A0A365NZV4"/>
<protein>
    <submittedName>
        <fullName evidence="1">DUF4252 domain-containing protein</fullName>
    </submittedName>
</protein>
<evidence type="ECO:0000313" key="2">
    <source>
        <dbReference type="Proteomes" id="UP000253319"/>
    </source>
</evidence>
<dbReference type="RefSeq" id="WP_113989720.1">
    <property type="nucleotide sequence ID" value="NZ_QLST01000015.1"/>
</dbReference>
<organism evidence="1 2">
    <name type="scientific">Flavobacterium tibetense</name>
    <dbReference type="NCBI Taxonomy" id="2233533"/>
    <lineage>
        <taxon>Bacteria</taxon>
        <taxon>Pseudomonadati</taxon>
        <taxon>Bacteroidota</taxon>
        <taxon>Flavobacteriia</taxon>
        <taxon>Flavobacteriales</taxon>
        <taxon>Flavobacteriaceae</taxon>
        <taxon>Flavobacterium</taxon>
    </lineage>
</organism>
<dbReference type="Proteomes" id="UP000253319">
    <property type="component" value="Unassembled WGS sequence"/>
</dbReference>
<proteinExistence type="predicted"/>
<dbReference type="Pfam" id="PF14060">
    <property type="entry name" value="DUF4252"/>
    <property type="match status" value="1"/>
</dbReference>
<evidence type="ECO:0000313" key="1">
    <source>
        <dbReference type="EMBL" id="RBA27613.1"/>
    </source>
</evidence>
<accession>A0A365NZV4</accession>
<name>A0A365NZV4_9FLAO</name>
<gene>
    <name evidence="1" type="ORF">DPN68_11105</name>
</gene>
<dbReference type="EMBL" id="QLST01000015">
    <property type="protein sequence ID" value="RBA27613.1"/>
    <property type="molecule type" value="Genomic_DNA"/>
</dbReference>